<feature type="non-terminal residue" evidence="1">
    <location>
        <position position="1"/>
    </location>
</feature>
<dbReference type="EMBL" id="LAZR01040718">
    <property type="protein sequence ID" value="KKL13795.1"/>
    <property type="molecule type" value="Genomic_DNA"/>
</dbReference>
<dbReference type="AlphaFoldDB" id="A0A0F9AWI3"/>
<name>A0A0F9AWI3_9ZZZZ</name>
<organism evidence="1">
    <name type="scientific">marine sediment metagenome</name>
    <dbReference type="NCBI Taxonomy" id="412755"/>
    <lineage>
        <taxon>unclassified sequences</taxon>
        <taxon>metagenomes</taxon>
        <taxon>ecological metagenomes</taxon>
    </lineage>
</organism>
<evidence type="ECO:0000313" key="1">
    <source>
        <dbReference type="EMBL" id="KKL13795.1"/>
    </source>
</evidence>
<proteinExistence type="predicted"/>
<comment type="caution">
    <text evidence="1">The sequence shown here is derived from an EMBL/GenBank/DDBJ whole genome shotgun (WGS) entry which is preliminary data.</text>
</comment>
<gene>
    <name evidence="1" type="ORF">LCGC14_2522210</name>
</gene>
<protein>
    <submittedName>
        <fullName evidence="1">Uncharacterized protein</fullName>
    </submittedName>
</protein>
<sequence>PFDNPVKSLALIKTEEDHERYKSLFKMHVCLLIIDSYMQLGRRFDKENVYFFNLWYADRLKKSFTIAQYYYRVGLNYWEETKKHAAASADIPGRISIDEWEDELYLILESELDYEAIIESRLEELSERINQVDTFLARFENPVK</sequence>
<reference evidence="1" key="1">
    <citation type="journal article" date="2015" name="Nature">
        <title>Complex archaea that bridge the gap between prokaryotes and eukaryotes.</title>
        <authorList>
            <person name="Spang A."/>
            <person name="Saw J.H."/>
            <person name="Jorgensen S.L."/>
            <person name="Zaremba-Niedzwiedzka K."/>
            <person name="Martijn J."/>
            <person name="Lind A.E."/>
            <person name="van Eijk R."/>
            <person name="Schleper C."/>
            <person name="Guy L."/>
            <person name="Ettema T.J."/>
        </authorList>
    </citation>
    <scope>NUCLEOTIDE SEQUENCE</scope>
</reference>
<accession>A0A0F9AWI3</accession>